<dbReference type="EMBL" id="JAAVJI010000002">
    <property type="protein sequence ID" value="NJP00361.1"/>
    <property type="molecule type" value="Genomic_DNA"/>
</dbReference>
<keyword evidence="2" id="KW-1185">Reference proteome</keyword>
<dbReference type="Proteomes" id="UP000746535">
    <property type="component" value="Unassembled WGS sequence"/>
</dbReference>
<dbReference type="Pfam" id="PF16703">
    <property type="entry name" value="DUF5064"/>
    <property type="match status" value="1"/>
</dbReference>
<name>A0ABX0YAJ0_9PSED</name>
<sequence length="119" mass="13242">MFEPGHLRLEHSPVQPRDVAYQLDITYEPRSDARGTVMHFEVAGDIAGHALNEALDLPRDLAFNFASDIDHLARQHGLPATQVIPISVHHQYDAMFADIQSKLERHAGDTMDPAHLPGT</sequence>
<protein>
    <submittedName>
        <fullName evidence="1">DUF5064 family protein</fullName>
    </submittedName>
</protein>
<evidence type="ECO:0000313" key="1">
    <source>
        <dbReference type="EMBL" id="NJP00361.1"/>
    </source>
</evidence>
<comment type="caution">
    <text evidence="1">The sequence shown here is derived from an EMBL/GenBank/DDBJ whole genome shotgun (WGS) entry which is preliminary data.</text>
</comment>
<evidence type="ECO:0000313" key="2">
    <source>
        <dbReference type="Proteomes" id="UP000746535"/>
    </source>
</evidence>
<gene>
    <name evidence="1" type="ORF">HBH25_05740</name>
</gene>
<reference evidence="1 2" key="1">
    <citation type="submission" date="2020-03" db="EMBL/GenBank/DDBJ databases">
        <authorList>
            <person name="Wang L."/>
            <person name="He N."/>
            <person name="Li Y."/>
            <person name="Fang Y."/>
            <person name="Zhang F."/>
        </authorList>
    </citation>
    <scope>NUCLEOTIDE SEQUENCE [LARGE SCALE GENOMIC DNA]</scope>
    <source>
        <strain evidence="2">hsmgli-8</strain>
    </source>
</reference>
<accession>A0ABX0YAJ0</accession>
<proteinExistence type="predicted"/>
<dbReference type="InterPro" id="IPR032024">
    <property type="entry name" value="DUF5064"/>
</dbReference>
<dbReference type="RefSeq" id="WP_168082385.1">
    <property type="nucleotide sequence ID" value="NZ_JAAVJI010000002.1"/>
</dbReference>
<dbReference type="Gene3D" id="3.30.160.370">
    <property type="entry name" value="Domain of unknown function DUF5064"/>
    <property type="match status" value="1"/>
</dbReference>
<organism evidence="1 2">
    <name type="scientific">Pseudomonas quercus</name>
    <dbReference type="NCBI Taxonomy" id="2722792"/>
    <lineage>
        <taxon>Bacteria</taxon>
        <taxon>Pseudomonadati</taxon>
        <taxon>Pseudomonadota</taxon>
        <taxon>Gammaproteobacteria</taxon>
        <taxon>Pseudomonadales</taxon>
        <taxon>Pseudomonadaceae</taxon>
        <taxon>Pseudomonas</taxon>
    </lineage>
</organism>